<evidence type="ECO:0000256" key="10">
    <source>
        <dbReference type="SAM" id="Coils"/>
    </source>
</evidence>
<comment type="similarity">
    <text evidence="6">Belongs to the class-I pyridoxal-phosphate-dependent aminotransferase family. Alanine aminotransferase subfamily.</text>
</comment>
<feature type="coiled-coil region" evidence="10">
    <location>
        <begin position="232"/>
        <end position="259"/>
    </location>
</feature>
<dbReference type="SUPFAM" id="SSF53383">
    <property type="entry name" value="PLP-dependent transferases"/>
    <property type="match status" value="1"/>
</dbReference>
<comment type="subunit">
    <text evidence="2">Homodimer.</text>
</comment>
<dbReference type="Proteomes" id="UP000253551">
    <property type="component" value="Unassembled WGS sequence"/>
</dbReference>
<evidence type="ECO:0000256" key="7">
    <source>
        <dbReference type="ARBA" id="ARBA00077894"/>
    </source>
</evidence>
<comment type="caution">
    <text evidence="12">The sequence shown here is derived from an EMBL/GenBank/DDBJ whole genome shotgun (WGS) entry which is preliminary data.</text>
</comment>
<keyword evidence="3" id="KW-0032">Aminotransferase</keyword>
<evidence type="ECO:0000256" key="8">
    <source>
        <dbReference type="ARBA" id="ARBA00078532"/>
    </source>
</evidence>
<proteinExistence type="inferred from homology"/>
<evidence type="ECO:0000259" key="11">
    <source>
        <dbReference type="Pfam" id="PF00155"/>
    </source>
</evidence>
<evidence type="ECO:0000313" key="12">
    <source>
        <dbReference type="EMBL" id="RCH86848.1"/>
    </source>
</evidence>
<dbReference type="GO" id="GO:0008483">
    <property type="term" value="F:transaminase activity"/>
    <property type="evidence" value="ECO:0007669"/>
    <property type="project" value="UniProtKB-KW"/>
</dbReference>
<protein>
    <recommendedName>
        <fullName evidence="7">Glutamate pyruvate transaminase</fullName>
    </recommendedName>
    <alternativeName>
        <fullName evidence="8">Glutamic--alanine transaminase</fullName>
    </alternativeName>
    <alternativeName>
        <fullName evidence="9">Glutamic--pyruvic transaminase</fullName>
    </alternativeName>
</protein>
<dbReference type="FunFam" id="3.90.1150.10:FF:000151">
    <property type="entry name" value="Alanine aminotransferase 2"/>
    <property type="match status" value="1"/>
</dbReference>
<keyword evidence="10" id="KW-0175">Coiled coil</keyword>
<dbReference type="CDD" id="cd00609">
    <property type="entry name" value="AAT_like"/>
    <property type="match status" value="1"/>
</dbReference>
<evidence type="ECO:0000313" key="13">
    <source>
        <dbReference type="Proteomes" id="UP000253551"/>
    </source>
</evidence>
<dbReference type="InterPro" id="IPR004839">
    <property type="entry name" value="Aminotransferase_I/II_large"/>
</dbReference>
<evidence type="ECO:0000256" key="3">
    <source>
        <dbReference type="ARBA" id="ARBA00022576"/>
    </source>
</evidence>
<dbReference type="GO" id="GO:0042853">
    <property type="term" value="P:L-alanine catabolic process"/>
    <property type="evidence" value="ECO:0007669"/>
    <property type="project" value="UniProtKB-UniPathway"/>
</dbReference>
<feature type="domain" description="Aminotransferase class I/classII large" evidence="11">
    <location>
        <begin position="126"/>
        <end position="503"/>
    </location>
</feature>
<keyword evidence="5" id="KW-0663">Pyridoxal phosphate</keyword>
<dbReference type="InterPro" id="IPR015421">
    <property type="entry name" value="PyrdxlP-dep_Trfase_major"/>
</dbReference>
<gene>
    <name evidence="12" type="ORF">CU098_006717</name>
</gene>
<dbReference type="GO" id="GO:0030170">
    <property type="term" value="F:pyridoxal phosphate binding"/>
    <property type="evidence" value="ECO:0007669"/>
    <property type="project" value="InterPro"/>
</dbReference>
<dbReference type="UniPathway" id="UPA00528">
    <property type="reaction ID" value="UER00586"/>
</dbReference>
<dbReference type="PANTHER" id="PTHR11751:SF29">
    <property type="entry name" value="ALANINE TRANSAMINASE"/>
    <property type="match status" value="1"/>
</dbReference>
<dbReference type="EMBL" id="PJQM01003848">
    <property type="protein sequence ID" value="RCH86848.1"/>
    <property type="molecule type" value="Genomic_DNA"/>
</dbReference>
<dbReference type="Pfam" id="PF00155">
    <property type="entry name" value="Aminotran_1_2"/>
    <property type="match status" value="1"/>
</dbReference>
<dbReference type="STRING" id="4846.A0A367JA88"/>
<evidence type="ECO:0000256" key="6">
    <source>
        <dbReference type="ARBA" id="ARBA00025785"/>
    </source>
</evidence>
<dbReference type="OrthoDB" id="1732682at2759"/>
<sequence>MISSIARVKNTRSLIKSRMSSTAALVEKTRGTVKPEKVLTKETMNPFVRSSEYAVLGALPSRAEMIKKMLKTDPEKFKFEDVVFCNIGNPHIFNQKPITFFRQVTSLCENQDLLKKENREIVSQLYPEDAIERAETLLHHIGPLGAYADSKGVYHIRENIARFIERRDGYKSDPETIFLTQGAGDGIQSVLELLNQPAQKTGVMIPIPQYPIYTAALQLMGAEPIPYYLDGTNQFALDLRRLEQSIKEARQKSMDVRALAVINPGNPSGQCLPIENIREVIQFCHQERLVILADEVYQENIFWPQQYPFHSFKKVLKSMGSRYDGQELFSFHSISKGTVGECGRRGGYMECTNVDAEVLQELYKVFCIFSGANIQGQIMVDLMTNPPSQGDPSWPQYKREVDGIQSSYHRRAQRLAECFNRLEGVSCDEARGAMYLFPRIRLPQRAITEAVLNGISPDSLYAMDLLNETGICVVPGSGFGQEPGKFHIRCSFLPEESLFDRLCKDIEAFHKKFMEHYKD</sequence>
<organism evidence="12 13">
    <name type="scientific">Rhizopus stolonifer</name>
    <name type="common">Rhizopus nigricans</name>
    <dbReference type="NCBI Taxonomy" id="4846"/>
    <lineage>
        <taxon>Eukaryota</taxon>
        <taxon>Fungi</taxon>
        <taxon>Fungi incertae sedis</taxon>
        <taxon>Mucoromycota</taxon>
        <taxon>Mucoromycotina</taxon>
        <taxon>Mucoromycetes</taxon>
        <taxon>Mucorales</taxon>
        <taxon>Mucorineae</taxon>
        <taxon>Rhizopodaceae</taxon>
        <taxon>Rhizopus</taxon>
    </lineage>
</organism>
<dbReference type="FunFam" id="1.10.287.1970:FF:000001">
    <property type="entry name" value="Alanine aminotransferase 2"/>
    <property type="match status" value="1"/>
</dbReference>
<name>A0A367JA88_RHIST</name>
<dbReference type="InterPro" id="IPR015422">
    <property type="entry name" value="PyrdxlP-dep_Trfase_small"/>
</dbReference>
<dbReference type="Gene3D" id="1.10.287.1970">
    <property type="match status" value="1"/>
</dbReference>
<accession>A0A367JA88</accession>
<evidence type="ECO:0000256" key="5">
    <source>
        <dbReference type="ARBA" id="ARBA00022898"/>
    </source>
</evidence>
<evidence type="ECO:0000256" key="4">
    <source>
        <dbReference type="ARBA" id="ARBA00022679"/>
    </source>
</evidence>
<evidence type="ECO:0000256" key="1">
    <source>
        <dbReference type="ARBA" id="ARBA00001933"/>
    </source>
</evidence>
<dbReference type="Gene3D" id="3.90.1150.10">
    <property type="entry name" value="Aspartate Aminotransferase, domain 1"/>
    <property type="match status" value="1"/>
</dbReference>
<evidence type="ECO:0000256" key="2">
    <source>
        <dbReference type="ARBA" id="ARBA00011738"/>
    </source>
</evidence>
<keyword evidence="13" id="KW-1185">Reference proteome</keyword>
<comment type="cofactor">
    <cofactor evidence="1">
        <name>pyridoxal 5'-phosphate</name>
        <dbReference type="ChEBI" id="CHEBI:597326"/>
    </cofactor>
</comment>
<dbReference type="InterPro" id="IPR015424">
    <property type="entry name" value="PyrdxlP-dep_Trfase"/>
</dbReference>
<dbReference type="FunFam" id="3.40.640.10:FF:000012">
    <property type="entry name" value="alanine aminotransferase 2"/>
    <property type="match status" value="1"/>
</dbReference>
<dbReference type="Gene3D" id="3.40.640.10">
    <property type="entry name" value="Type I PLP-dependent aspartate aminotransferase-like (Major domain)"/>
    <property type="match status" value="1"/>
</dbReference>
<dbReference type="PANTHER" id="PTHR11751">
    <property type="entry name" value="ALANINE AMINOTRANSFERASE"/>
    <property type="match status" value="1"/>
</dbReference>
<dbReference type="AlphaFoldDB" id="A0A367JA88"/>
<keyword evidence="4" id="KW-0808">Transferase</keyword>
<reference evidence="12 13" key="1">
    <citation type="journal article" date="2018" name="G3 (Bethesda)">
        <title>Phylogenetic and Phylogenomic Definition of Rhizopus Species.</title>
        <authorList>
            <person name="Gryganskyi A.P."/>
            <person name="Golan J."/>
            <person name="Dolatabadi S."/>
            <person name="Mondo S."/>
            <person name="Robb S."/>
            <person name="Idnurm A."/>
            <person name="Muszewska A."/>
            <person name="Steczkiewicz K."/>
            <person name="Masonjones S."/>
            <person name="Liao H.L."/>
            <person name="Gajdeczka M.T."/>
            <person name="Anike F."/>
            <person name="Vuek A."/>
            <person name="Anishchenko I.M."/>
            <person name="Voigt K."/>
            <person name="de Hoog G.S."/>
            <person name="Smith M.E."/>
            <person name="Heitman J."/>
            <person name="Vilgalys R."/>
            <person name="Stajich J.E."/>
        </authorList>
    </citation>
    <scope>NUCLEOTIDE SEQUENCE [LARGE SCALE GENOMIC DNA]</scope>
    <source>
        <strain evidence="12 13">LSU 92-RS-03</strain>
    </source>
</reference>
<evidence type="ECO:0000256" key="9">
    <source>
        <dbReference type="ARBA" id="ARBA00080525"/>
    </source>
</evidence>
<dbReference type="InterPro" id="IPR045088">
    <property type="entry name" value="ALAT1/2-like"/>
</dbReference>